<name>A0A1G9EI95_9GAMM</name>
<reference evidence="2" key="1">
    <citation type="submission" date="2016-10" db="EMBL/GenBank/DDBJ databases">
        <authorList>
            <person name="Varghese N."/>
            <person name="Submissions S."/>
        </authorList>
    </citation>
    <scope>NUCLEOTIDE SEQUENCE [LARGE SCALE GENOMIC DNA]</scope>
    <source>
        <strain evidence="2">CGMCC 1.10658</strain>
    </source>
</reference>
<evidence type="ECO:0000313" key="2">
    <source>
        <dbReference type="Proteomes" id="UP000199305"/>
    </source>
</evidence>
<proteinExistence type="predicted"/>
<sequence length="77" mass="8966">MAPMMCLRRRKKYLIFHSANTLIFCSCKAAQHSPEESWQPVIELAHIHIEAGRESEALKPKWQVRNYDEAARRSEGL</sequence>
<gene>
    <name evidence="1" type="ORF">SAMN05216212_3142</name>
</gene>
<keyword evidence="2" id="KW-1185">Reference proteome</keyword>
<dbReference type="Proteomes" id="UP000199305">
    <property type="component" value="Unassembled WGS sequence"/>
</dbReference>
<dbReference type="AlphaFoldDB" id="A0A1G9EI95"/>
<protein>
    <submittedName>
        <fullName evidence="1">Uncharacterized protein</fullName>
    </submittedName>
</protein>
<organism evidence="1 2">
    <name type="scientific">Microbulbifer yueqingensis</name>
    <dbReference type="NCBI Taxonomy" id="658219"/>
    <lineage>
        <taxon>Bacteria</taxon>
        <taxon>Pseudomonadati</taxon>
        <taxon>Pseudomonadota</taxon>
        <taxon>Gammaproteobacteria</taxon>
        <taxon>Cellvibrionales</taxon>
        <taxon>Microbulbiferaceae</taxon>
        <taxon>Microbulbifer</taxon>
    </lineage>
</organism>
<dbReference type="EMBL" id="FNFH01000008">
    <property type="protein sequence ID" value="SDK75862.1"/>
    <property type="molecule type" value="Genomic_DNA"/>
</dbReference>
<accession>A0A1G9EI95</accession>
<evidence type="ECO:0000313" key="1">
    <source>
        <dbReference type="EMBL" id="SDK75862.1"/>
    </source>
</evidence>